<dbReference type="InterPro" id="IPR051374">
    <property type="entry name" value="Ataxin-10/CTR86_families"/>
</dbReference>
<dbReference type="Pfam" id="PF09759">
    <property type="entry name" value="Atx10homo_assoc"/>
    <property type="match status" value="1"/>
</dbReference>
<dbReference type="Gene3D" id="1.25.10.10">
    <property type="entry name" value="Leucine-rich Repeat Variant"/>
    <property type="match status" value="1"/>
</dbReference>
<dbReference type="EMBL" id="GDRN01082384">
    <property type="protein sequence ID" value="JAI61842.1"/>
    <property type="molecule type" value="Transcribed_RNA"/>
</dbReference>
<evidence type="ECO:0000259" key="6">
    <source>
        <dbReference type="Pfam" id="PF09759"/>
    </source>
</evidence>
<comment type="similarity">
    <text evidence="1">Belongs to the ataxin-10 family.</text>
</comment>
<protein>
    <recommendedName>
        <fullName evidence="2">Ataxin-10</fullName>
    </recommendedName>
</protein>
<accession>A0A0P4W8A7</accession>
<evidence type="ECO:0000256" key="5">
    <source>
        <dbReference type="ARBA" id="ARBA00045173"/>
    </source>
</evidence>
<dbReference type="GO" id="GO:0031175">
    <property type="term" value="P:neuron projection development"/>
    <property type="evidence" value="ECO:0007669"/>
    <property type="project" value="TreeGrafter"/>
</dbReference>
<dbReference type="InterPro" id="IPR019156">
    <property type="entry name" value="Ataxin-10_domain"/>
</dbReference>
<sequence length="149" mass="16537">MHEIGKMGGNAFTPLDRFTDLDDEARMSQAEQHPAFGFKCDLIRLIASLVHLNPPNQDLVREMDGLLLILESSKFDARNPLIKEASIFALRNLLEGNLENQRCIGELRMEGVAENPGLAELGMQAVQEGGKVRIVQQPHSPRDSPPPEL</sequence>
<dbReference type="SUPFAM" id="SSF48371">
    <property type="entry name" value="ARM repeat"/>
    <property type="match status" value="1"/>
</dbReference>
<dbReference type="InterPro" id="IPR011989">
    <property type="entry name" value="ARM-like"/>
</dbReference>
<dbReference type="PANTHER" id="PTHR13255:SF0">
    <property type="entry name" value="ATAXIN-10"/>
    <property type="match status" value="1"/>
</dbReference>
<organism evidence="7">
    <name type="scientific">Scylla olivacea</name>
    <name type="common">Orange mud crab</name>
    <name type="synonym">Cancer olivacea</name>
    <dbReference type="NCBI Taxonomy" id="85551"/>
    <lineage>
        <taxon>Eukaryota</taxon>
        <taxon>Metazoa</taxon>
        <taxon>Ecdysozoa</taxon>
        <taxon>Arthropoda</taxon>
        <taxon>Crustacea</taxon>
        <taxon>Multicrustacea</taxon>
        <taxon>Malacostraca</taxon>
        <taxon>Eumalacostraca</taxon>
        <taxon>Eucarida</taxon>
        <taxon>Decapoda</taxon>
        <taxon>Pleocyemata</taxon>
        <taxon>Brachyura</taxon>
        <taxon>Eubrachyura</taxon>
        <taxon>Portunoidea</taxon>
        <taxon>Portunidae</taxon>
        <taxon>Portuninae</taxon>
        <taxon>Scylla</taxon>
    </lineage>
</organism>
<evidence type="ECO:0000256" key="4">
    <source>
        <dbReference type="ARBA" id="ARBA00023306"/>
    </source>
</evidence>
<feature type="domain" description="Ataxin-10" evidence="6">
    <location>
        <begin position="38"/>
        <end position="134"/>
    </location>
</feature>
<dbReference type="PANTHER" id="PTHR13255">
    <property type="entry name" value="ATAXIN-10"/>
    <property type="match status" value="1"/>
</dbReference>
<dbReference type="InterPro" id="IPR016024">
    <property type="entry name" value="ARM-type_fold"/>
</dbReference>
<dbReference type="GO" id="GO:0005829">
    <property type="term" value="C:cytosol"/>
    <property type="evidence" value="ECO:0007669"/>
    <property type="project" value="TreeGrafter"/>
</dbReference>
<comment type="function">
    <text evidence="5">May play a role in the regulation of cytokinesis. May play a role in signaling by stimulating protein glycosylation. Induces neuritogenesis by activating the Ras-MAP kinase pathway and is necessary for the survival of cerebellar neurons. Does not appear to play a major role in ciliogenesis.</text>
</comment>
<evidence type="ECO:0000256" key="3">
    <source>
        <dbReference type="ARBA" id="ARBA00022618"/>
    </source>
</evidence>
<reference evidence="7" key="1">
    <citation type="submission" date="2015-09" db="EMBL/GenBank/DDBJ databases">
        <title>Scylla olivacea transcriptome.</title>
        <authorList>
            <person name="Ikhwanuddin M."/>
        </authorList>
    </citation>
    <scope>NUCLEOTIDE SEQUENCE</scope>
</reference>
<evidence type="ECO:0000256" key="1">
    <source>
        <dbReference type="ARBA" id="ARBA00008384"/>
    </source>
</evidence>
<proteinExistence type="inferred from homology"/>
<name>A0A0P4W8A7_SCYOL</name>
<evidence type="ECO:0000313" key="7">
    <source>
        <dbReference type="EMBL" id="JAI61842.1"/>
    </source>
</evidence>
<dbReference type="AlphaFoldDB" id="A0A0P4W8A7"/>
<dbReference type="GO" id="GO:0051301">
    <property type="term" value="P:cell division"/>
    <property type="evidence" value="ECO:0007669"/>
    <property type="project" value="UniProtKB-KW"/>
</dbReference>
<keyword evidence="3" id="KW-0132">Cell division</keyword>
<evidence type="ECO:0000256" key="2">
    <source>
        <dbReference type="ARBA" id="ARBA00018804"/>
    </source>
</evidence>
<keyword evidence="4" id="KW-0131">Cell cycle</keyword>